<feature type="transmembrane region" description="Helical" evidence="1">
    <location>
        <begin position="133"/>
        <end position="154"/>
    </location>
</feature>
<dbReference type="InterPro" id="IPR006976">
    <property type="entry name" value="VanZ-like"/>
</dbReference>
<dbReference type="Proteomes" id="UP001261125">
    <property type="component" value="Unassembled WGS sequence"/>
</dbReference>
<feature type="transmembrane region" description="Helical" evidence="1">
    <location>
        <begin position="79"/>
        <end position="96"/>
    </location>
</feature>
<dbReference type="PANTHER" id="PTHR36834:SF1">
    <property type="entry name" value="INTEGRAL MEMBRANE PROTEIN"/>
    <property type="match status" value="1"/>
</dbReference>
<gene>
    <name evidence="3" type="ORF">RWH44_13415</name>
</gene>
<evidence type="ECO:0000313" key="4">
    <source>
        <dbReference type="Proteomes" id="UP001261125"/>
    </source>
</evidence>
<dbReference type="EMBL" id="JAWDIT010000004">
    <property type="protein sequence ID" value="MDU0346696.1"/>
    <property type="molecule type" value="Genomic_DNA"/>
</dbReference>
<protein>
    <submittedName>
        <fullName evidence="3">VanZ family protein</fullName>
    </submittedName>
</protein>
<reference evidence="3 4" key="1">
    <citation type="submission" date="2023-09" db="EMBL/GenBank/DDBJ databases">
        <title>Microbacterium fusihabitans sp. nov., Microbacterium phycihabitans sp. nov., and Microbacterium cervinum sp. nov., isolated from dried seaweeds of beach.</title>
        <authorList>
            <person name="Lee S.D."/>
        </authorList>
    </citation>
    <scope>NUCLEOTIDE SEQUENCE [LARGE SCALE GENOMIC DNA]</scope>
    <source>
        <strain evidence="3 4">KSW2-29</strain>
    </source>
</reference>
<dbReference type="RefSeq" id="WP_316004971.1">
    <property type="nucleotide sequence ID" value="NZ_JAWDIT010000004.1"/>
</dbReference>
<dbReference type="Pfam" id="PF04892">
    <property type="entry name" value="VanZ"/>
    <property type="match status" value="1"/>
</dbReference>
<organism evidence="3 4">
    <name type="scientific">Microbacterium phycohabitans</name>
    <dbReference type="NCBI Taxonomy" id="3075993"/>
    <lineage>
        <taxon>Bacteria</taxon>
        <taxon>Bacillati</taxon>
        <taxon>Actinomycetota</taxon>
        <taxon>Actinomycetes</taxon>
        <taxon>Micrococcales</taxon>
        <taxon>Microbacteriaceae</taxon>
        <taxon>Microbacterium</taxon>
    </lineage>
</organism>
<feature type="transmembrane region" description="Helical" evidence="1">
    <location>
        <begin position="25"/>
        <end position="42"/>
    </location>
</feature>
<keyword evidence="1" id="KW-0472">Membrane</keyword>
<evidence type="ECO:0000313" key="3">
    <source>
        <dbReference type="EMBL" id="MDU0346696.1"/>
    </source>
</evidence>
<dbReference type="InterPro" id="IPR053150">
    <property type="entry name" value="Teicoplanin_resist-assoc"/>
</dbReference>
<keyword evidence="4" id="KW-1185">Reference proteome</keyword>
<comment type="caution">
    <text evidence="3">The sequence shown here is derived from an EMBL/GenBank/DDBJ whole genome shotgun (WGS) entry which is preliminary data.</text>
</comment>
<feature type="transmembrane region" description="Helical" evidence="1">
    <location>
        <begin position="103"/>
        <end position="121"/>
    </location>
</feature>
<accession>A0ABU3SPB7</accession>
<name>A0ABU3SPB7_9MICO</name>
<sequence>MVGRPYRDRGGRHPLTIGRSRRRRALLVAASCVYAAAVWWMTLRPSIYDDRVGGILQQVFRALASWPGTAWITFDAVEFSANVLLFVPLGVLAVAWRGRWWHGILLGLATSAAIETTQLLFLPTRVADVRDVVANTLGAAVGVGIAALLSRRIAGSQHSHKPRHRKLIDTSAQ</sequence>
<evidence type="ECO:0000259" key="2">
    <source>
        <dbReference type="Pfam" id="PF04892"/>
    </source>
</evidence>
<dbReference type="PANTHER" id="PTHR36834">
    <property type="entry name" value="MEMBRANE PROTEIN-RELATED"/>
    <property type="match status" value="1"/>
</dbReference>
<feature type="domain" description="VanZ-like" evidence="2">
    <location>
        <begin position="33"/>
        <end position="149"/>
    </location>
</feature>
<proteinExistence type="predicted"/>
<evidence type="ECO:0000256" key="1">
    <source>
        <dbReference type="SAM" id="Phobius"/>
    </source>
</evidence>
<keyword evidence="1" id="KW-0812">Transmembrane</keyword>
<keyword evidence="1" id="KW-1133">Transmembrane helix</keyword>